<name>A0AAD4IGW4_9PLEO</name>
<dbReference type="Proteomes" id="UP001199106">
    <property type="component" value="Unassembled WGS sequence"/>
</dbReference>
<dbReference type="AlphaFoldDB" id="A0AAD4IGW4"/>
<keyword evidence="3" id="KW-1185">Reference proteome</keyword>
<feature type="compositionally biased region" description="Basic and acidic residues" evidence="1">
    <location>
        <begin position="375"/>
        <end position="393"/>
    </location>
</feature>
<feature type="compositionally biased region" description="Polar residues" evidence="1">
    <location>
        <begin position="137"/>
        <end position="146"/>
    </location>
</feature>
<evidence type="ECO:0000256" key="1">
    <source>
        <dbReference type="SAM" id="MobiDB-lite"/>
    </source>
</evidence>
<accession>A0AAD4IGW4</accession>
<proteinExistence type="predicted"/>
<organism evidence="2 3">
    <name type="scientific">Alternaria panax</name>
    <dbReference type="NCBI Taxonomy" id="48097"/>
    <lineage>
        <taxon>Eukaryota</taxon>
        <taxon>Fungi</taxon>
        <taxon>Dikarya</taxon>
        <taxon>Ascomycota</taxon>
        <taxon>Pezizomycotina</taxon>
        <taxon>Dothideomycetes</taxon>
        <taxon>Pleosporomycetidae</taxon>
        <taxon>Pleosporales</taxon>
        <taxon>Pleosporineae</taxon>
        <taxon>Pleosporaceae</taxon>
        <taxon>Alternaria</taxon>
        <taxon>Alternaria sect. Panax</taxon>
    </lineage>
</organism>
<gene>
    <name evidence="2" type="ORF">G6011_04450</name>
</gene>
<feature type="compositionally biased region" description="Polar residues" evidence="1">
    <location>
        <begin position="394"/>
        <end position="409"/>
    </location>
</feature>
<comment type="caution">
    <text evidence="2">The sequence shown here is derived from an EMBL/GenBank/DDBJ whole genome shotgun (WGS) entry which is preliminary data.</text>
</comment>
<evidence type="ECO:0000313" key="3">
    <source>
        <dbReference type="Proteomes" id="UP001199106"/>
    </source>
</evidence>
<reference evidence="2" key="1">
    <citation type="submission" date="2021-07" db="EMBL/GenBank/DDBJ databases">
        <title>Genome Resource of American Ginseng Black Spot Pathogen Alternaria panax.</title>
        <authorList>
            <person name="Qiu C."/>
            <person name="Wang W."/>
            <person name="Liu Z."/>
        </authorList>
    </citation>
    <scope>NUCLEOTIDE SEQUENCE</scope>
    <source>
        <strain evidence="2">BNCC115425</strain>
    </source>
</reference>
<dbReference type="EMBL" id="JAANER010000002">
    <property type="protein sequence ID" value="KAG9194415.1"/>
    <property type="molecule type" value="Genomic_DNA"/>
</dbReference>
<sequence>MSNNASFPNHKRADIHFESAPFIAPTAQMFPASAGLNVYDINRDSEFLPTEEPNIYAGENRVWRYDPPDPDDSHGNAYQQQFQILPAWNLPGQLEHFEPDPAQFFGTDVALDIANGFTNEYEHPPVEPTPSYDDGSLTPSPNQPDNGNIVGAGEDAETVAVVDAVSNSLLDKERQAKAVLKKQRSQNSAAKRMGESVTISQTETGLEIKGVYWTAPADDNTIPSSPAKINACIDQLTRAIQNKENCREKTTTGQYRNRWSAESTYYSEDHFKAAARELVLAMVDIHNDGWTKTIYDKGERENCQATMFYTFEDRFKALRELLHCSKTTCQDILKGTRFYTIIGNPRTLTFRTATNKTANAHKAGLIAKGKVTSNSEKHPASEAHSGPEDRSNNEESLQAKESLQPQTSSKSKKRAHEDVLQVEEELDVNVPRPKAAAKKRRKA</sequence>
<protein>
    <submittedName>
        <fullName evidence="2">Uncharacterized protein</fullName>
    </submittedName>
</protein>
<feature type="region of interest" description="Disordered" evidence="1">
    <location>
        <begin position="366"/>
        <end position="443"/>
    </location>
</feature>
<evidence type="ECO:0000313" key="2">
    <source>
        <dbReference type="EMBL" id="KAG9194415.1"/>
    </source>
</evidence>
<feature type="region of interest" description="Disordered" evidence="1">
    <location>
        <begin position="119"/>
        <end position="149"/>
    </location>
</feature>